<protein>
    <submittedName>
        <fullName evidence="3">PorT family protein</fullName>
    </submittedName>
</protein>
<feature type="domain" description="Outer membrane protein beta-barrel" evidence="2">
    <location>
        <begin position="45"/>
        <end position="244"/>
    </location>
</feature>
<sequence length="276" mass="30730">MKTKIYAILLAILLGTCTAMASDLEKRLETETPADEATDTTALKSRIAIGVQVGTDIGGAVPFPFKHIPDKFNPYPQLSLSLGGKVTIPLKAKKWALGAEVTYKRIALDADARVENQRFEGTDQGVKKTQYFSGTAEMSMAFNMVEVPVYAKYTFPSGRGNKLIFGAYGAYYLGTRFRVTATKGYVGNEPDEFRNAVTPEAPIQMDFSSSIGSWDAGLLLGYEKKLFTRFDLGLRVTFGLKDIFTSDNKYFDYKMLQMRGTLVLSYNLFDLRTRDK</sequence>
<name>A0A9D1H8F8_9FLAO</name>
<feature type="signal peptide" evidence="1">
    <location>
        <begin position="1"/>
        <end position="21"/>
    </location>
</feature>
<dbReference type="InterPro" id="IPR025665">
    <property type="entry name" value="Beta-barrel_OMP_2"/>
</dbReference>
<proteinExistence type="predicted"/>
<gene>
    <name evidence="3" type="ORF">IAC44_00980</name>
</gene>
<reference evidence="3" key="1">
    <citation type="submission" date="2020-10" db="EMBL/GenBank/DDBJ databases">
        <authorList>
            <person name="Gilroy R."/>
        </authorList>
    </citation>
    <scope>NUCLEOTIDE SEQUENCE</scope>
    <source>
        <strain evidence="3">1383</strain>
    </source>
</reference>
<feature type="chain" id="PRO_5038670469" evidence="1">
    <location>
        <begin position="22"/>
        <end position="276"/>
    </location>
</feature>
<evidence type="ECO:0000256" key="1">
    <source>
        <dbReference type="SAM" id="SignalP"/>
    </source>
</evidence>
<dbReference type="Pfam" id="PF13568">
    <property type="entry name" value="OMP_b-brl_2"/>
    <property type="match status" value="1"/>
</dbReference>
<evidence type="ECO:0000313" key="3">
    <source>
        <dbReference type="EMBL" id="HIT97391.1"/>
    </source>
</evidence>
<accession>A0A9D1H8F8</accession>
<organism evidence="3 4">
    <name type="scientific">Candidatus Merdimorpha stercoravium</name>
    <dbReference type="NCBI Taxonomy" id="2840863"/>
    <lineage>
        <taxon>Bacteria</taxon>
        <taxon>Pseudomonadati</taxon>
        <taxon>Bacteroidota</taxon>
        <taxon>Flavobacteriia</taxon>
        <taxon>Flavobacteriales</taxon>
        <taxon>Candidatus Merdimorpha</taxon>
    </lineage>
</organism>
<comment type="caution">
    <text evidence="3">The sequence shown here is derived from an EMBL/GenBank/DDBJ whole genome shotgun (WGS) entry which is preliminary data.</text>
</comment>
<dbReference type="EMBL" id="DVLY01000022">
    <property type="protein sequence ID" value="HIT97391.1"/>
    <property type="molecule type" value="Genomic_DNA"/>
</dbReference>
<keyword evidence="1" id="KW-0732">Signal</keyword>
<dbReference type="Proteomes" id="UP000824161">
    <property type="component" value="Unassembled WGS sequence"/>
</dbReference>
<evidence type="ECO:0000259" key="2">
    <source>
        <dbReference type="Pfam" id="PF13568"/>
    </source>
</evidence>
<dbReference type="AlphaFoldDB" id="A0A9D1H8F8"/>
<reference evidence="3" key="2">
    <citation type="journal article" date="2021" name="PeerJ">
        <title>Extensive microbial diversity within the chicken gut microbiome revealed by metagenomics and culture.</title>
        <authorList>
            <person name="Gilroy R."/>
            <person name="Ravi A."/>
            <person name="Getino M."/>
            <person name="Pursley I."/>
            <person name="Horton D.L."/>
            <person name="Alikhan N.F."/>
            <person name="Baker D."/>
            <person name="Gharbi K."/>
            <person name="Hall N."/>
            <person name="Watson M."/>
            <person name="Adriaenssens E.M."/>
            <person name="Foster-Nyarko E."/>
            <person name="Jarju S."/>
            <person name="Secka A."/>
            <person name="Antonio M."/>
            <person name="Oren A."/>
            <person name="Chaudhuri R.R."/>
            <person name="La Ragione R."/>
            <person name="Hildebrand F."/>
            <person name="Pallen M.J."/>
        </authorList>
    </citation>
    <scope>NUCLEOTIDE SEQUENCE</scope>
    <source>
        <strain evidence="3">1383</strain>
    </source>
</reference>
<evidence type="ECO:0000313" key="4">
    <source>
        <dbReference type="Proteomes" id="UP000824161"/>
    </source>
</evidence>